<dbReference type="KEGG" id="bfu:BCIN_10g01460"/>
<dbReference type="VEuPathDB" id="FungiDB:Bcin10g01460"/>
<evidence type="ECO:0000259" key="1">
    <source>
        <dbReference type="Pfam" id="PF20150"/>
    </source>
</evidence>
<feature type="domain" description="2EXR" evidence="1">
    <location>
        <begin position="125"/>
        <end position="251"/>
    </location>
</feature>
<dbReference type="Pfam" id="PF20150">
    <property type="entry name" value="2EXR"/>
    <property type="match status" value="1"/>
</dbReference>
<dbReference type="GeneID" id="5436280"/>
<reference evidence="2 3" key="2">
    <citation type="journal article" date="2012" name="Eukaryot. Cell">
        <title>Genome update of Botrytis cinerea strains B05.10 and T4.</title>
        <authorList>
            <person name="Staats M."/>
            <person name="van Kan J.A."/>
        </authorList>
    </citation>
    <scope>NUCLEOTIDE SEQUENCE [LARGE SCALE GENOMIC DNA]</scope>
    <source>
        <strain evidence="2 3">B05.10</strain>
    </source>
</reference>
<evidence type="ECO:0000313" key="2">
    <source>
        <dbReference type="EMBL" id="ATZ54126.1"/>
    </source>
</evidence>
<organism evidence="2 3">
    <name type="scientific">Botryotinia fuckeliana (strain B05.10)</name>
    <name type="common">Noble rot fungus</name>
    <name type="synonym">Botrytis cinerea</name>
    <dbReference type="NCBI Taxonomy" id="332648"/>
    <lineage>
        <taxon>Eukaryota</taxon>
        <taxon>Fungi</taxon>
        <taxon>Dikarya</taxon>
        <taxon>Ascomycota</taxon>
        <taxon>Pezizomycotina</taxon>
        <taxon>Leotiomycetes</taxon>
        <taxon>Helotiales</taxon>
        <taxon>Sclerotiniaceae</taxon>
        <taxon>Botrytis</taxon>
    </lineage>
</organism>
<dbReference type="PANTHER" id="PTHR35910:SF6">
    <property type="entry name" value="2EXR DOMAIN-CONTAINING PROTEIN"/>
    <property type="match status" value="1"/>
</dbReference>
<accession>A0A384JU58</accession>
<evidence type="ECO:0000313" key="3">
    <source>
        <dbReference type="Proteomes" id="UP000001798"/>
    </source>
</evidence>
<dbReference type="OrthoDB" id="3561261at2759"/>
<dbReference type="AlphaFoldDB" id="A0A384JU58"/>
<dbReference type="EMBL" id="CP009814">
    <property type="protein sequence ID" value="ATZ54126.1"/>
    <property type="molecule type" value="Genomic_DNA"/>
</dbReference>
<sequence length="505" mass="59368">MEQSPLYQEYLDWQGFRDLTAMVTSTVEEYAQYLSRGISKIPDRPRHQLRIGWRDEKISDLSDVKVKAKDSGVQEKQALLENRLIYCPKTWQISEIKFYHDLPTIPIQIAWPMDNEEIVPILESFTSFSKLPTEIRHMIWGFALHCNPRDVKLYVDRKYWKPPKKSPNHVVELTCHIRQHGPIASKLPIPLLYACRESHLLFMKKYSKMNVSVPVQRCDLNLQAVGLRKNQTVDCEIRVDRKGYMDFRQDTLMTAYFRKVTGILWKWNLTTLDLSMVESIALQHTFRLIYPKPFYGGKRELWEVLETRCPSLKRLSLMVGRNSLENYNWSPDQQPVARILPINAEFVDGVTFGFQNPCQDEYDHTKSDHDLKLLKTKLRTYVKTLARELQTKIDDAERTKSLYYQQVERNPNYWQKVDVNLAYVSWVVSSFYTGEQMEKVIVTPPKNLQVSMPDSYFWAQRPIELLHKKPVLKFGTQGFAVACHPDGSLLNRYEGVREMFERQED</sequence>
<dbReference type="PANTHER" id="PTHR35910">
    <property type="entry name" value="2EXR DOMAIN-CONTAINING PROTEIN"/>
    <property type="match status" value="1"/>
</dbReference>
<reference evidence="2 3" key="3">
    <citation type="journal article" date="2017" name="Mol. Plant Pathol.">
        <title>A gapless genome sequence of the fungus Botrytis cinerea.</title>
        <authorList>
            <person name="Van Kan J.A."/>
            <person name="Stassen J.H."/>
            <person name="Mosbach A."/>
            <person name="Van Der Lee T.A."/>
            <person name="Faino L."/>
            <person name="Farmer A.D."/>
            <person name="Papasotiriou D.G."/>
            <person name="Zhou S."/>
            <person name="Seidl M.F."/>
            <person name="Cottam E."/>
            <person name="Edel D."/>
            <person name="Hahn M."/>
            <person name="Schwartz D.C."/>
            <person name="Dietrich R.A."/>
            <person name="Widdison S."/>
            <person name="Scalliet G."/>
        </authorList>
    </citation>
    <scope>NUCLEOTIDE SEQUENCE [LARGE SCALE GENOMIC DNA]</scope>
    <source>
        <strain evidence="2 3">B05.10</strain>
    </source>
</reference>
<gene>
    <name evidence="2" type="ORF">BCIN_10g01460</name>
</gene>
<dbReference type="RefSeq" id="XP_001555709.1">
    <property type="nucleotide sequence ID" value="XM_001555659.2"/>
</dbReference>
<dbReference type="InterPro" id="IPR045518">
    <property type="entry name" value="2EXR"/>
</dbReference>
<reference evidence="2 3" key="1">
    <citation type="journal article" date="2011" name="PLoS Genet.">
        <title>Genomic analysis of the necrotrophic fungal pathogens Sclerotinia sclerotiorum and Botrytis cinerea.</title>
        <authorList>
            <person name="Amselem J."/>
            <person name="Cuomo C.A."/>
            <person name="van Kan J.A."/>
            <person name="Viaud M."/>
            <person name="Benito E.P."/>
            <person name="Couloux A."/>
            <person name="Coutinho P.M."/>
            <person name="de Vries R.P."/>
            <person name="Dyer P.S."/>
            <person name="Fillinger S."/>
            <person name="Fournier E."/>
            <person name="Gout L."/>
            <person name="Hahn M."/>
            <person name="Kohn L."/>
            <person name="Lapalu N."/>
            <person name="Plummer K.M."/>
            <person name="Pradier J.M."/>
            <person name="Quevillon E."/>
            <person name="Sharon A."/>
            <person name="Simon A."/>
            <person name="ten Have A."/>
            <person name="Tudzynski B."/>
            <person name="Tudzynski P."/>
            <person name="Wincker P."/>
            <person name="Andrew M."/>
            <person name="Anthouard V."/>
            <person name="Beever R.E."/>
            <person name="Beffa R."/>
            <person name="Benoit I."/>
            <person name="Bouzid O."/>
            <person name="Brault B."/>
            <person name="Chen Z."/>
            <person name="Choquer M."/>
            <person name="Collemare J."/>
            <person name="Cotton P."/>
            <person name="Danchin E.G."/>
            <person name="Da Silva C."/>
            <person name="Gautier A."/>
            <person name="Giraud C."/>
            <person name="Giraud T."/>
            <person name="Gonzalez C."/>
            <person name="Grossetete S."/>
            <person name="Guldener U."/>
            <person name="Henrissat B."/>
            <person name="Howlett B.J."/>
            <person name="Kodira C."/>
            <person name="Kretschmer M."/>
            <person name="Lappartient A."/>
            <person name="Leroch M."/>
            <person name="Levis C."/>
            <person name="Mauceli E."/>
            <person name="Neuveglise C."/>
            <person name="Oeser B."/>
            <person name="Pearson M."/>
            <person name="Poulain J."/>
            <person name="Poussereau N."/>
            <person name="Quesneville H."/>
            <person name="Rascle C."/>
            <person name="Schumacher J."/>
            <person name="Segurens B."/>
            <person name="Sexton A."/>
            <person name="Silva E."/>
            <person name="Sirven C."/>
            <person name="Soanes D.M."/>
            <person name="Talbot N.J."/>
            <person name="Templeton M."/>
            <person name="Yandava C."/>
            <person name="Yarden O."/>
            <person name="Zeng Q."/>
            <person name="Rollins J.A."/>
            <person name="Lebrun M.H."/>
            <person name="Dickman M."/>
        </authorList>
    </citation>
    <scope>NUCLEOTIDE SEQUENCE [LARGE SCALE GENOMIC DNA]</scope>
    <source>
        <strain evidence="2 3">B05.10</strain>
    </source>
</reference>
<protein>
    <recommendedName>
        <fullName evidence="1">2EXR domain-containing protein</fullName>
    </recommendedName>
</protein>
<dbReference type="Proteomes" id="UP000001798">
    <property type="component" value="Chromosome 10"/>
</dbReference>
<keyword evidence="3" id="KW-1185">Reference proteome</keyword>
<name>A0A384JU58_BOTFB</name>
<proteinExistence type="predicted"/>